<feature type="region of interest" description="Disordered" evidence="7">
    <location>
        <begin position="588"/>
        <end position="625"/>
    </location>
</feature>
<evidence type="ECO:0000313" key="10">
    <source>
        <dbReference type="Proteomes" id="UP000009131"/>
    </source>
</evidence>
<dbReference type="PROSITE" id="PS50305">
    <property type="entry name" value="SIRTUIN"/>
    <property type="match status" value="1"/>
</dbReference>
<dbReference type="GO" id="GO:0031934">
    <property type="term" value="C:mating-type region heterochromatin"/>
    <property type="evidence" value="ECO:0007669"/>
    <property type="project" value="TreeGrafter"/>
</dbReference>
<feature type="region of interest" description="Disordered" evidence="7">
    <location>
        <begin position="274"/>
        <end position="302"/>
    </location>
</feature>
<dbReference type="InterPro" id="IPR026591">
    <property type="entry name" value="Sirtuin_cat_small_dom_sf"/>
</dbReference>
<dbReference type="GO" id="GO:1990414">
    <property type="term" value="P:replication-born double-strand break repair via sister chromatid exchange"/>
    <property type="evidence" value="ECO:0007669"/>
    <property type="project" value="TreeGrafter"/>
</dbReference>
<dbReference type="Pfam" id="PF02146">
    <property type="entry name" value="SIR2"/>
    <property type="match status" value="1"/>
</dbReference>
<dbReference type="OrthoDB" id="424302at2759"/>
<dbReference type="InterPro" id="IPR026590">
    <property type="entry name" value="Ssirtuin_cat_dom"/>
</dbReference>
<dbReference type="InterPro" id="IPR029035">
    <property type="entry name" value="DHS-like_NAD/FAD-binding_dom"/>
</dbReference>
<dbReference type="FunCoup" id="G7DXU1">
    <property type="interactions" value="50"/>
</dbReference>
<comment type="similarity">
    <text evidence="2">Belongs to the sirtuin family. Class I subfamily.</text>
</comment>
<gene>
    <name evidence="9" type="primary">Mo02055</name>
    <name evidence="9" type="ORF">E5Q_02055</name>
</gene>
<dbReference type="InterPro" id="IPR050134">
    <property type="entry name" value="NAD-dep_sirtuin_deacylases"/>
</dbReference>
<dbReference type="Proteomes" id="UP000009131">
    <property type="component" value="Unassembled WGS sequence"/>
</dbReference>
<dbReference type="GO" id="GO:0017136">
    <property type="term" value="F:histone deacetylase activity, NAD-dependent"/>
    <property type="evidence" value="ECO:0007669"/>
    <property type="project" value="TreeGrafter"/>
</dbReference>
<evidence type="ECO:0000313" key="9">
    <source>
        <dbReference type="EMBL" id="GAA95401.1"/>
    </source>
</evidence>
<sequence>MSNPEAVQRGTCLLLPYGDQPQYVSANIPNWIRQPDDIPTELARVARAIIKAKRIAVVCGAGISTPCGIPDFRSAGGLFKTLKERNPTAGLTSGKDLFDASLFSSEANIALFNTMVGELRQMADKAEPSAFHHFLKLLDDQGKLFRVYTQNIDSIEEKVGLTYGLDPIASGCPHGPSSSANTRPPPSPSKRRRTEGADRASKKLPRSDAPSPESVDSEPPLTSTNGWMSSQVTQSSASSSRSFSRSSSSASSSTASSLASPLDFDTFELSSVSSLSDVDGLSPPEPSQSSAKGKQKAKRPEMPRVIPLHGCLRFLDCQKCFHREPLGRYLDQLKQGELIWCPACTERDELQALADGNALSLRPRGVGMLRASVVLYNEVHADGAKIGQITHRDLMGARPDLLIVAGTTLKVPGTKRLVKELEKVIRPAEASKPSALPQVICLNYEFPAPAKEWGEVFDCWLKADVQSIVDIVADEQAAQTKRLLERKNDKAKRAQEAERKRLEKAERRRVREWIAKEKDARTLLKDRLALAKARKGPLVTKVKAVDRPQAPLAPAEPAPKPSWVLAPVPHHSVFAADPIVEGKRERKPSILLSSPKKPPAQRQMSGYFKSAKSASKPTGKPTPTEMTVIAAPVTNAVTC</sequence>
<evidence type="ECO:0000256" key="4">
    <source>
        <dbReference type="ARBA" id="ARBA00023027"/>
    </source>
</evidence>
<dbReference type="GO" id="GO:0070403">
    <property type="term" value="F:NAD+ binding"/>
    <property type="evidence" value="ECO:0007669"/>
    <property type="project" value="InterPro"/>
</dbReference>
<evidence type="ECO:0000256" key="1">
    <source>
        <dbReference type="ARBA" id="ARBA00004173"/>
    </source>
</evidence>
<reference evidence="9 10" key="1">
    <citation type="journal article" date="2011" name="J. Gen. Appl. Microbiol.">
        <title>Draft genome sequencing of the enigmatic basidiomycete Mixia osmundae.</title>
        <authorList>
            <person name="Nishida H."/>
            <person name="Nagatsuka Y."/>
            <person name="Sugiyama J."/>
        </authorList>
    </citation>
    <scope>NUCLEOTIDE SEQUENCE [LARGE SCALE GENOMIC DNA]</scope>
    <source>
        <strain evidence="10">CBS 9802 / IAM 14324 / JCM 22182 / KY 12970</strain>
    </source>
</reference>
<evidence type="ECO:0000256" key="7">
    <source>
        <dbReference type="SAM" id="MobiDB-lite"/>
    </source>
</evidence>
<dbReference type="PANTHER" id="PTHR11085:SF15">
    <property type="entry name" value="NAD-DEPENDENT HISTONE DEACETYLASE HST4"/>
    <property type="match status" value="1"/>
</dbReference>
<dbReference type="STRING" id="764103.G7DXU1"/>
<evidence type="ECO:0000256" key="3">
    <source>
        <dbReference type="ARBA" id="ARBA00022679"/>
    </source>
</evidence>
<evidence type="ECO:0000256" key="6">
    <source>
        <dbReference type="SAM" id="Coils"/>
    </source>
</evidence>
<keyword evidence="10" id="KW-1185">Reference proteome</keyword>
<feature type="compositionally biased region" description="Low complexity" evidence="7">
    <location>
        <begin position="229"/>
        <end position="257"/>
    </location>
</feature>
<keyword evidence="4" id="KW-0520">NAD</keyword>
<feature type="domain" description="Deacetylase sirtuin-type" evidence="8">
    <location>
        <begin position="35"/>
        <end position="487"/>
    </location>
</feature>
<protein>
    <recommendedName>
        <fullName evidence="8">Deacetylase sirtuin-type domain-containing protein</fullName>
    </recommendedName>
</protein>
<dbReference type="InterPro" id="IPR003000">
    <property type="entry name" value="Sirtuin"/>
</dbReference>
<comment type="caution">
    <text evidence="5">Lacks conserved residue(s) required for the propagation of feature annotation.</text>
</comment>
<reference evidence="9 10" key="2">
    <citation type="journal article" date="2012" name="Open Biol.">
        <title>Characteristics of nucleosomes and linker DNA regions on the genome of the basidiomycete Mixia osmundae revealed by mono- and dinucleosome mapping.</title>
        <authorList>
            <person name="Nishida H."/>
            <person name="Kondo S."/>
            <person name="Matsumoto T."/>
            <person name="Suzuki Y."/>
            <person name="Yoshikawa H."/>
            <person name="Taylor T.D."/>
            <person name="Sugiyama J."/>
        </authorList>
    </citation>
    <scope>NUCLEOTIDE SEQUENCE [LARGE SCALE GENOMIC DNA]</scope>
    <source>
        <strain evidence="10">CBS 9802 / IAM 14324 / JCM 22182 / KY 12970</strain>
    </source>
</reference>
<keyword evidence="3" id="KW-0808">Transferase</keyword>
<dbReference type="HOGENOM" id="CLU_021544_3_2_1"/>
<dbReference type="GO" id="GO:0000122">
    <property type="term" value="P:negative regulation of transcription by RNA polymerase II"/>
    <property type="evidence" value="ECO:0007669"/>
    <property type="project" value="TreeGrafter"/>
</dbReference>
<dbReference type="EMBL" id="BABT02000062">
    <property type="protein sequence ID" value="GAA95401.1"/>
    <property type="molecule type" value="Genomic_DNA"/>
</dbReference>
<dbReference type="InParanoid" id="G7DXU1"/>
<evidence type="ECO:0000259" key="8">
    <source>
        <dbReference type="PROSITE" id="PS50305"/>
    </source>
</evidence>
<dbReference type="GO" id="GO:0005634">
    <property type="term" value="C:nucleus"/>
    <property type="evidence" value="ECO:0007669"/>
    <property type="project" value="TreeGrafter"/>
</dbReference>
<accession>G7DXU1</accession>
<dbReference type="PANTHER" id="PTHR11085">
    <property type="entry name" value="NAD-DEPENDENT PROTEIN DEACYLASE SIRTUIN-5, MITOCHONDRIAL-RELATED"/>
    <property type="match status" value="1"/>
</dbReference>
<dbReference type="GO" id="GO:0005739">
    <property type="term" value="C:mitochondrion"/>
    <property type="evidence" value="ECO:0007669"/>
    <property type="project" value="UniProtKB-SubCell"/>
</dbReference>
<evidence type="ECO:0000256" key="5">
    <source>
        <dbReference type="PROSITE-ProRule" id="PRU00236"/>
    </source>
</evidence>
<feature type="coiled-coil region" evidence="6">
    <location>
        <begin position="477"/>
        <end position="508"/>
    </location>
</feature>
<organism evidence="9 10">
    <name type="scientific">Mixia osmundae (strain CBS 9802 / IAM 14324 / JCM 22182 / KY 12970)</name>
    <dbReference type="NCBI Taxonomy" id="764103"/>
    <lineage>
        <taxon>Eukaryota</taxon>
        <taxon>Fungi</taxon>
        <taxon>Dikarya</taxon>
        <taxon>Basidiomycota</taxon>
        <taxon>Pucciniomycotina</taxon>
        <taxon>Mixiomycetes</taxon>
        <taxon>Mixiales</taxon>
        <taxon>Mixiaceae</taxon>
        <taxon>Mixia</taxon>
    </lineage>
</organism>
<dbReference type="Gene3D" id="3.30.1600.10">
    <property type="entry name" value="SIR2/SIRT2 'Small Domain"/>
    <property type="match status" value="1"/>
</dbReference>
<dbReference type="AlphaFoldDB" id="G7DXU1"/>
<dbReference type="eggNOG" id="KOG2684">
    <property type="taxonomic scope" value="Eukaryota"/>
</dbReference>
<name>G7DXU1_MIXOS</name>
<comment type="caution">
    <text evidence="9">The sequence shown here is derived from an EMBL/GenBank/DDBJ whole genome shotgun (WGS) entry which is preliminary data.</text>
</comment>
<keyword evidence="6" id="KW-0175">Coiled coil</keyword>
<feature type="region of interest" description="Disordered" evidence="7">
    <location>
        <begin position="170"/>
        <end position="257"/>
    </location>
</feature>
<evidence type="ECO:0000256" key="2">
    <source>
        <dbReference type="ARBA" id="ARBA00006924"/>
    </source>
</evidence>
<dbReference type="SUPFAM" id="SSF52467">
    <property type="entry name" value="DHS-like NAD/FAD-binding domain"/>
    <property type="match status" value="1"/>
</dbReference>
<comment type="subcellular location">
    <subcellularLocation>
        <location evidence="1">Mitochondrion</location>
    </subcellularLocation>
</comment>
<dbReference type="GO" id="GO:0006282">
    <property type="term" value="P:regulation of DNA repair"/>
    <property type="evidence" value="ECO:0007669"/>
    <property type="project" value="TreeGrafter"/>
</dbReference>
<dbReference type="Gene3D" id="3.40.50.1220">
    <property type="entry name" value="TPP-binding domain"/>
    <property type="match status" value="2"/>
</dbReference>
<feature type="compositionally biased region" description="Low complexity" evidence="7">
    <location>
        <begin position="274"/>
        <end position="292"/>
    </location>
</feature>
<dbReference type="RefSeq" id="XP_014569922.1">
    <property type="nucleotide sequence ID" value="XM_014714436.1"/>
</dbReference>
<dbReference type="OMA" id="CQTCTHS"/>
<proteinExistence type="inferred from homology"/>
<dbReference type="GO" id="GO:0031508">
    <property type="term" value="P:pericentric heterochromatin formation"/>
    <property type="evidence" value="ECO:0007669"/>
    <property type="project" value="TreeGrafter"/>
</dbReference>